<accession>A0A8J5XS02</accession>
<organism evidence="2 3">
    <name type="scientific">Diacronema lutheri</name>
    <name type="common">Unicellular marine alga</name>
    <name type="synonym">Monochrysis lutheri</name>
    <dbReference type="NCBI Taxonomy" id="2081491"/>
    <lineage>
        <taxon>Eukaryota</taxon>
        <taxon>Haptista</taxon>
        <taxon>Haptophyta</taxon>
        <taxon>Pavlovophyceae</taxon>
        <taxon>Pavlovales</taxon>
        <taxon>Pavlovaceae</taxon>
        <taxon>Diacronema</taxon>
    </lineage>
</organism>
<proteinExistence type="predicted"/>
<comment type="caution">
    <text evidence="2">The sequence shown here is derived from an EMBL/GenBank/DDBJ whole genome shotgun (WGS) entry which is preliminary data.</text>
</comment>
<dbReference type="EMBL" id="JAGTXO010000007">
    <property type="protein sequence ID" value="KAG8466845.1"/>
    <property type="molecule type" value="Genomic_DNA"/>
</dbReference>
<name>A0A8J5XS02_DIALT</name>
<feature type="region of interest" description="Disordered" evidence="1">
    <location>
        <begin position="1"/>
        <end position="34"/>
    </location>
</feature>
<sequence length="102" mass="10831">MATSDGRKAGVTPPMTVSAAPDDAPMLSVKAPEPDPSEQLLALQDKLAHGMGPAKFEQEFKKIQAAYFGALPFSPMHGGDRGMMPSSTRSVQGSRRKLMSSL</sequence>
<reference evidence="2" key="1">
    <citation type="submission" date="2021-05" db="EMBL/GenBank/DDBJ databases">
        <title>The genome of the haptophyte Pavlova lutheri (Diacronema luteri, Pavlovales) - a model for lipid biosynthesis in eukaryotic algae.</title>
        <authorList>
            <person name="Hulatt C.J."/>
            <person name="Posewitz M.C."/>
        </authorList>
    </citation>
    <scope>NUCLEOTIDE SEQUENCE</scope>
    <source>
        <strain evidence="2">NIVA-4/92</strain>
    </source>
</reference>
<evidence type="ECO:0000256" key="1">
    <source>
        <dbReference type="SAM" id="MobiDB-lite"/>
    </source>
</evidence>
<evidence type="ECO:0000313" key="3">
    <source>
        <dbReference type="Proteomes" id="UP000751190"/>
    </source>
</evidence>
<dbReference type="AlphaFoldDB" id="A0A8J5XS02"/>
<protein>
    <submittedName>
        <fullName evidence="2">Uncharacterized protein</fullName>
    </submittedName>
</protein>
<evidence type="ECO:0000313" key="2">
    <source>
        <dbReference type="EMBL" id="KAG8466845.1"/>
    </source>
</evidence>
<keyword evidence="3" id="KW-1185">Reference proteome</keyword>
<dbReference type="Proteomes" id="UP000751190">
    <property type="component" value="Unassembled WGS sequence"/>
</dbReference>
<gene>
    <name evidence="2" type="ORF">KFE25_008224</name>
</gene>
<feature type="region of interest" description="Disordered" evidence="1">
    <location>
        <begin position="78"/>
        <end position="102"/>
    </location>
</feature>